<evidence type="ECO:0000313" key="2">
    <source>
        <dbReference type="Proteomes" id="UP000033618"/>
    </source>
</evidence>
<dbReference type="EMBL" id="LAQU01000225">
    <property type="protein sequence ID" value="KKB60769.1"/>
    <property type="molecule type" value="Genomic_DNA"/>
</dbReference>
<sequence>MIVTAAQWLALRGSILSAAVTMGRWFSPFWVVFFSWQSQRVSGECEAVVALHHPIQNRIGNRRVANPGQPSLTLRFARVWQALPPFTREKTVE</sequence>
<dbReference type="AlphaFoldDB" id="A0A0F5JSY6"/>
<gene>
    <name evidence="1" type="ORF">WM40_27280</name>
</gene>
<name>A0A0F5JSY6_9BURK</name>
<organism evidence="1 2">
    <name type="scientific">Robbsia andropogonis</name>
    <dbReference type="NCBI Taxonomy" id="28092"/>
    <lineage>
        <taxon>Bacteria</taxon>
        <taxon>Pseudomonadati</taxon>
        <taxon>Pseudomonadota</taxon>
        <taxon>Betaproteobacteria</taxon>
        <taxon>Burkholderiales</taxon>
        <taxon>Burkholderiaceae</taxon>
        <taxon>Robbsia</taxon>
    </lineage>
</organism>
<keyword evidence="2" id="KW-1185">Reference proteome</keyword>
<proteinExistence type="predicted"/>
<reference evidence="1 2" key="1">
    <citation type="submission" date="2015-03" db="EMBL/GenBank/DDBJ databases">
        <title>Draft Genome Sequence of Burkholderia andropogonis type strain ICMP2807, isolated from Sorghum bicolor.</title>
        <authorList>
            <person name="Lopes-Santos L."/>
            <person name="Castro D.B."/>
            <person name="Ottoboni L.M."/>
            <person name="Park D."/>
            <person name="Weirc B.S."/>
            <person name="Destefano S.A."/>
        </authorList>
    </citation>
    <scope>NUCLEOTIDE SEQUENCE [LARGE SCALE GENOMIC DNA]</scope>
    <source>
        <strain evidence="1 2">ICMP2807</strain>
    </source>
</reference>
<dbReference type="Proteomes" id="UP000033618">
    <property type="component" value="Unassembled WGS sequence"/>
</dbReference>
<accession>A0A0F5JSY6</accession>
<comment type="caution">
    <text evidence="1">The sequence shown here is derived from an EMBL/GenBank/DDBJ whole genome shotgun (WGS) entry which is preliminary data.</text>
</comment>
<protein>
    <submittedName>
        <fullName evidence="1">Uncharacterized protein</fullName>
    </submittedName>
</protein>
<dbReference type="PATRIC" id="fig|28092.6.peg.6466"/>
<evidence type="ECO:0000313" key="1">
    <source>
        <dbReference type="EMBL" id="KKB60769.1"/>
    </source>
</evidence>